<feature type="compositionally biased region" description="Basic and acidic residues" evidence="2">
    <location>
        <begin position="200"/>
        <end position="216"/>
    </location>
</feature>
<dbReference type="Proteomes" id="UP000230423">
    <property type="component" value="Unassembled WGS sequence"/>
</dbReference>
<dbReference type="InterPro" id="IPR026847">
    <property type="entry name" value="VPS13"/>
</dbReference>
<keyword evidence="4" id="KW-1185">Reference proteome</keyword>
<feature type="region of interest" description="Disordered" evidence="2">
    <location>
        <begin position="191"/>
        <end position="221"/>
    </location>
</feature>
<dbReference type="EMBL" id="KZ351391">
    <property type="protein sequence ID" value="PIO63010.1"/>
    <property type="molecule type" value="Genomic_DNA"/>
</dbReference>
<evidence type="ECO:0000256" key="1">
    <source>
        <dbReference type="ARBA" id="ARBA00006545"/>
    </source>
</evidence>
<protein>
    <submittedName>
        <fullName evidence="3">Uncharacterized protein</fullName>
    </submittedName>
</protein>
<dbReference type="PANTHER" id="PTHR16166:SF93">
    <property type="entry name" value="INTERMEMBRANE LIPID TRANSFER PROTEIN VPS13"/>
    <property type="match status" value="1"/>
</dbReference>
<reference evidence="3 4" key="1">
    <citation type="submission" date="2015-09" db="EMBL/GenBank/DDBJ databases">
        <title>Draft genome of the parasitic nematode Teladorsagia circumcincta isolate WARC Sus (inbred).</title>
        <authorList>
            <person name="Mitreva M."/>
        </authorList>
    </citation>
    <scope>NUCLEOTIDE SEQUENCE [LARGE SCALE GENOMIC DNA]</scope>
    <source>
        <strain evidence="3 4">S</strain>
    </source>
</reference>
<proteinExistence type="inferred from homology"/>
<dbReference type="GO" id="GO:0006623">
    <property type="term" value="P:protein targeting to vacuole"/>
    <property type="evidence" value="ECO:0007669"/>
    <property type="project" value="TreeGrafter"/>
</dbReference>
<gene>
    <name evidence="3" type="ORF">TELCIR_15409</name>
</gene>
<accession>A0A2G9U0H5</accession>
<feature type="region of interest" description="Disordered" evidence="2">
    <location>
        <begin position="364"/>
        <end position="386"/>
    </location>
</feature>
<evidence type="ECO:0000256" key="2">
    <source>
        <dbReference type="SAM" id="MobiDB-lite"/>
    </source>
</evidence>
<name>A0A2G9U0H5_TELCI</name>
<evidence type="ECO:0000313" key="3">
    <source>
        <dbReference type="EMBL" id="PIO63010.1"/>
    </source>
</evidence>
<dbReference type="OrthoDB" id="428159at2759"/>
<evidence type="ECO:0000313" key="4">
    <source>
        <dbReference type="Proteomes" id="UP000230423"/>
    </source>
</evidence>
<comment type="similarity">
    <text evidence="1">Belongs to the VPS13 family.</text>
</comment>
<organism evidence="3 4">
    <name type="scientific">Teladorsagia circumcincta</name>
    <name type="common">Brown stomach worm</name>
    <name type="synonym">Ostertagia circumcincta</name>
    <dbReference type="NCBI Taxonomy" id="45464"/>
    <lineage>
        <taxon>Eukaryota</taxon>
        <taxon>Metazoa</taxon>
        <taxon>Ecdysozoa</taxon>
        <taxon>Nematoda</taxon>
        <taxon>Chromadorea</taxon>
        <taxon>Rhabditida</taxon>
        <taxon>Rhabditina</taxon>
        <taxon>Rhabditomorpha</taxon>
        <taxon>Strongyloidea</taxon>
        <taxon>Trichostrongylidae</taxon>
        <taxon>Teladorsagia</taxon>
    </lineage>
</organism>
<sequence length="386" mass="44727">MQAKLKLNQKPESDGTNWKTPKIDLSIDMETLALAIGKFQYQDILLFLEAQERFNLATQYLKYRPHLNEYRGHYKEWWHFAYTAILEEKVRRRRNNWSWPRMRAHRQLVRAYRDAWLKQQTTRNPGSEVTDVIKVKARSVTGLAHAVENRSRLVLDIQIQPATIYVSEGGVYDSQKPTILADLGHLSITTVESDPLETDEEKKEDAKSESESESSKSTEQQVQLELDLHLDQIGLVVSRGDEVLCDVSIVRMGCKLQMRTFDMVVNAELGAIRVSMPMFKSLDPMRQNLYIIDNNEHEGSLMTLKFVQANPESPFFVTEYRSTEQAIDFKFRKLNIALHQEGLLELKLFGEKMQREITALQKGKEGQVEEAMETGRKLSRQVSQRY</sequence>
<dbReference type="PANTHER" id="PTHR16166">
    <property type="entry name" value="VACUOLAR PROTEIN SORTING-ASSOCIATED PROTEIN VPS13"/>
    <property type="match status" value="1"/>
</dbReference>
<dbReference type="AlphaFoldDB" id="A0A2G9U0H5"/>
<dbReference type="GO" id="GO:0045053">
    <property type="term" value="P:protein retention in Golgi apparatus"/>
    <property type="evidence" value="ECO:0007669"/>
    <property type="project" value="TreeGrafter"/>
</dbReference>